<accession>A0A8J7YB50</accession>
<dbReference type="AlphaFoldDB" id="A0A8J7YB50"/>
<evidence type="ECO:0000313" key="8">
    <source>
        <dbReference type="Proteomes" id="UP000766550"/>
    </source>
</evidence>
<dbReference type="SUPFAM" id="SSF52283">
    <property type="entry name" value="Formate/glycerate dehydrogenase catalytic domain-like"/>
    <property type="match status" value="1"/>
</dbReference>
<dbReference type="Proteomes" id="UP000766550">
    <property type="component" value="Unassembled WGS sequence"/>
</dbReference>
<dbReference type="PANTHER" id="PTHR43761:SF1">
    <property type="entry name" value="D-ISOMER SPECIFIC 2-HYDROXYACID DEHYDROGENASE CATALYTIC DOMAIN-CONTAINING PROTEIN-RELATED"/>
    <property type="match status" value="1"/>
</dbReference>
<keyword evidence="2 4" id="KW-0560">Oxidoreductase</keyword>
<evidence type="ECO:0000256" key="2">
    <source>
        <dbReference type="ARBA" id="ARBA00023002"/>
    </source>
</evidence>
<dbReference type="InterPro" id="IPR029753">
    <property type="entry name" value="D-isomer_DH_CS"/>
</dbReference>
<sequence length="324" mass="34864">MDYTVVLSDNKTVDPTTQSEILEAAGATIELLDEKTESTVADAVRGADGIIVDAGTPVTEAVLAGTETLRVVGRAGIGVDNIDVDAAAEHGITVVNVPDYCLDEVSTHALSLLLACVRAVPHYDREVKGGTWDWSTGQPLHRMSGRTLGLAGFGRIARRLASKLRAYRLDVVAQDPNVDAATMEDYGVEKVDFGGLLDRSDFLSVHTPLFEETRHLFSTEEFERMRDDAVVVNTSRGPVIDEDALVAALDDGEIAKAGLDVLDSEPPSPDNPLFDREDVVLTPHVGWYSEESRSDLSRGVASDVAAVLRGESPSNPVDPETPWL</sequence>
<comment type="similarity">
    <text evidence="1 4">Belongs to the D-isomer specific 2-hydroxyacid dehydrogenase family.</text>
</comment>
<dbReference type="GO" id="GO:0016616">
    <property type="term" value="F:oxidoreductase activity, acting on the CH-OH group of donors, NAD or NADP as acceptor"/>
    <property type="evidence" value="ECO:0007669"/>
    <property type="project" value="InterPro"/>
</dbReference>
<keyword evidence="8" id="KW-1185">Reference proteome</keyword>
<reference evidence="7 8" key="1">
    <citation type="submission" date="2021-06" db="EMBL/GenBank/DDBJ databases">
        <title>New haloarchaea isolates fom saline soil.</title>
        <authorList>
            <person name="Duran-Viseras A."/>
            <person name="Sanchez-Porro C.S."/>
            <person name="Ventosa A."/>
        </authorList>
    </citation>
    <scope>NUCLEOTIDE SEQUENCE [LARGE SCALE GENOMIC DNA]</scope>
    <source>
        <strain evidence="7 8">JCM 183640</strain>
    </source>
</reference>
<comment type="caution">
    <text evidence="7">The sequence shown here is derived from an EMBL/GenBank/DDBJ whole genome shotgun (WGS) entry which is preliminary data.</text>
</comment>
<dbReference type="OrthoDB" id="34275at2157"/>
<dbReference type="Gene3D" id="3.40.50.720">
    <property type="entry name" value="NAD(P)-binding Rossmann-like Domain"/>
    <property type="match status" value="2"/>
</dbReference>
<dbReference type="SUPFAM" id="SSF51735">
    <property type="entry name" value="NAD(P)-binding Rossmann-fold domains"/>
    <property type="match status" value="1"/>
</dbReference>
<dbReference type="RefSeq" id="WP_162317843.1">
    <property type="nucleotide sequence ID" value="NZ_JAHQXF010000002.1"/>
</dbReference>
<dbReference type="Pfam" id="PF00389">
    <property type="entry name" value="2-Hacid_dh"/>
    <property type="match status" value="1"/>
</dbReference>
<dbReference type="InterPro" id="IPR006139">
    <property type="entry name" value="D-isomer_2_OHA_DH_cat_dom"/>
</dbReference>
<dbReference type="InterPro" id="IPR006140">
    <property type="entry name" value="D-isomer_DH_NAD-bd"/>
</dbReference>
<dbReference type="Pfam" id="PF02826">
    <property type="entry name" value="2-Hacid_dh_C"/>
    <property type="match status" value="1"/>
</dbReference>
<organism evidence="7 8">
    <name type="scientific">Haloarcula limicola</name>
    <dbReference type="NCBI Taxonomy" id="1429915"/>
    <lineage>
        <taxon>Archaea</taxon>
        <taxon>Methanobacteriati</taxon>
        <taxon>Methanobacteriota</taxon>
        <taxon>Stenosarchaea group</taxon>
        <taxon>Halobacteria</taxon>
        <taxon>Halobacteriales</taxon>
        <taxon>Haloarculaceae</taxon>
        <taxon>Haloarcula</taxon>
    </lineage>
</organism>
<gene>
    <name evidence="7" type="ORF">KTS45_12405</name>
</gene>
<evidence type="ECO:0000256" key="4">
    <source>
        <dbReference type="RuleBase" id="RU003719"/>
    </source>
</evidence>
<dbReference type="GO" id="GO:0003714">
    <property type="term" value="F:transcription corepressor activity"/>
    <property type="evidence" value="ECO:0007669"/>
    <property type="project" value="InterPro"/>
</dbReference>
<keyword evidence="3" id="KW-0520">NAD</keyword>
<proteinExistence type="inferred from homology"/>
<dbReference type="EMBL" id="JAHQXF010000002">
    <property type="protein sequence ID" value="MBV0924999.1"/>
    <property type="molecule type" value="Genomic_DNA"/>
</dbReference>
<name>A0A8J7YB50_9EURY</name>
<dbReference type="GO" id="GO:0051287">
    <property type="term" value="F:NAD binding"/>
    <property type="evidence" value="ECO:0007669"/>
    <property type="project" value="InterPro"/>
</dbReference>
<evidence type="ECO:0000313" key="7">
    <source>
        <dbReference type="EMBL" id="MBV0924999.1"/>
    </source>
</evidence>
<evidence type="ECO:0000259" key="5">
    <source>
        <dbReference type="Pfam" id="PF00389"/>
    </source>
</evidence>
<dbReference type="InterPro" id="IPR036291">
    <property type="entry name" value="NAD(P)-bd_dom_sf"/>
</dbReference>
<evidence type="ECO:0000259" key="6">
    <source>
        <dbReference type="Pfam" id="PF02826"/>
    </source>
</evidence>
<evidence type="ECO:0000256" key="3">
    <source>
        <dbReference type="ARBA" id="ARBA00023027"/>
    </source>
</evidence>
<dbReference type="CDD" id="cd05299">
    <property type="entry name" value="CtBP_dh"/>
    <property type="match status" value="1"/>
</dbReference>
<dbReference type="InterPro" id="IPR043322">
    <property type="entry name" value="CtBP"/>
</dbReference>
<evidence type="ECO:0000256" key="1">
    <source>
        <dbReference type="ARBA" id="ARBA00005854"/>
    </source>
</evidence>
<dbReference type="PANTHER" id="PTHR43761">
    <property type="entry name" value="D-ISOMER SPECIFIC 2-HYDROXYACID DEHYDROGENASE FAMILY PROTEIN (AFU_ORTHOLOGUE AFUA_1G13630)"/>
    <property type="match status" value="1"/>
</dbReference>
<dbReference type="InterPro" id="IPR050418">
    <property type="entry name" value="D-iso_2-hydroxyacid_DH_PdxB"/>
</dbReference>
<dbReference type="PROSITE" id="PS00671">
    <property type="entry name" value="D_2_HYDROXYACID_DH_3"/>
    <property type="match status" value="1"/>
</dbReference>
<feature type="domain" description="D-isomer specific 2-hydroxyacid dehydrogenase NAD-binding" evidence="6">
    <location>
        <begin position="110"/>
        <end position="286"/>
    </location>
</feature>
<dbReference type="FunFam" id="3.40.50.720:FF:000203">
    <property type="entry name" value="D-3-phosphoglycerate dehydrogenase (SerA)"/>
    <property type="match status" value="1"/>
</dbReference>
<protein>
    <submittedName>
        <fullName evidence="7">C-terminal binding protein</fullName>
    </submittedName>
</protein>
<feature type="domain" description="D-isomer specific 2-hydroxyacid dehydrogenase catalytic" evidence="5">
    <location>
        <begin position="16"/>
        <end position="317"/>
    </location>
</feature>
<dbReference type="PROSITE" id="PS00670">
    <property type="entry name" value="D_2_HYDROXYACID_DH_2"/>
    <property type="match status" value="1"/>
</dbReference>